<evidence type="ECO:0000256" key="1">
    <source>
        <dbReference type="SAM" id="SignalP"/>
    </source>
</evidence>
<keyword evidence="3" id="KW-1185">Reference proteome</keyword>
<name>A0AAV5VTK8_9BILA</name>
<reference evidence="2" key="1">
    <citation type="submission" date="2023-10" db="EMBL/GenBank/DDBJ databases">
        <title>Genome assembly of Pristionchus species.</title>
        <authorList>
            <person name="Yoshida K."/>
            <person name="Sommer R.J."/>
        </authorList>
    </citation>
    <scope>NUCLEOTIDE SEQUENCE</scope>
    <source>
        <strain evidence="2">RS5133</strain>
    </source>
</reference>
<keyword evidence="1" id="KW-0732">Signal</keyword>
<protein>
    <recommendedName>
        <fullName evidence="4">Secreted protein</fullName>
    </recommendedName>
</protein>
<comment type="caution">
    <text evidence="2">The sequence shown here is derived from an EMBL/GenBank/DDBJ whole genome shotgun (WGS) entry which is preliminary data.</text>
</comment>
<organism evidence="2 3">
    <name type="scientific">Pristionchus fissidentatus</name>
    <dbReference type="NCBI Taxonomy" id="1538716"/>
    <lineage>
        <taxon>Eukaryota</taxon>
        <taxon>Metazoa</taxon>
        <taxon>Ecdysozoa</taxon>
        <taxon>Nematoda</taxon>
        <taxon>Chromadorea</taxon>
        <taxon>Rhabditida</taxon>
        <taxon>Rhabditina</taxon>
        <taxon>Diplogasteromorpha</taxon>
        <taxon>Diplogasteroidea</taxon>
        <taxon>Neodiplogasteridae</taxon>
        <taxon>Pristionchus</taxon>
    </lineage>
</organism>
<accession>A0AAV5VTK8</accession>
<gene>
    <name evidence="2" type="ORF">PFISCL1PPCAC_13016</name>
</gene>
<dbReference type="AlphaFoldDB" id="A0AAV5VTK8"/>
<evidence type="ECO:0008006" key="4">
    <source>
        <dbReference type="Google" id="ProtNLM"/>
    </source>
</evidence>
<feature type="non-terminal residue" evidence="2">
    <location>
        <position position="1"/>
    </location>
</feature>
<proteinExistence type="predicted"/>
<feature type="signal peptide" evidence="1">
    <location>
        <begin position="1"/>
        <end position="24"/>
    </location>
</feature>
<feature type="chain" id="PRO_5043932865" description="Secreted protein" evidence="1">
    <location>
        <begin position="25"/>
        <end position="74"/>
    </location>
</feature>
<dbReference type="EMBL" id="BTSY01000004">
    <property type="protein sequence ID" value="GMT21719.1"/>
    <property type="molecule type" value="Genomic_DNA"/>
</dbReference>
<dbReference type="Proteomes" id="UP001432322">
    <property type="component" value="Unassembled WGS sequence"/>
</dbReference>
<evidence type="ECO:0000313" key="3">
    <source>
        <dbReference type="Proteomes" id="UP001432322"/>
    </source>
</evidence>
<sequence>QYLSMRASTVALLLLLLAFAIATAQLLPGSTTGAVANGRGGLGRFLRNMENRDSYYPEYASNGFYPYGQVAFFG</sequence>
<evidence type="ECO:0000313" key="2">
    <source>
        <dbReference type="EMBL" id="GMT21719.1"/>
    </source>
</evidence>